<comment type="similarity">
    <text evidence="1 7">Belongs to the glyceraldehyde-3-phosphate dehydrogenase family.</text>
</comment>
<sequence>MKLAINGFGRIGRQAFKIAFENPDIDIVAINDLSNAGMLAYLLKYDTAYGMMDYSLQVKEGSEVIDFDNEFEQIDFSGTHEGEDIFLVVDGVEMQVLAEKEPSQLPWGEMGIDVVLECTGFFTKDGAAKTHIEAGAKKVVVSAPTKGGDIQTYVKGANHEAYSGEDVISNASCTTNCVSPIARVIEQSFGIQKAMLSTVHAVTTTQSLVDGLPPGRSDDMRRGRAAMQNIVPSSTGAAEATVKAFPHLEGKFDGIAIRVPVITGSLTDFTFLLKKTATVEEVNNAFMEATSMPFYDGVLQATFDPIVSSDIIGDPHSAIVDLSMTRVVDGDLLKVLAWYDNEWGYSNRLVEMAIEISK</sequence>
<dbReference type="Gene3D" id="3.40.50.720">
    <property type="entry name" value="NAD(P)-binding Rossmann-like Domain"/>
    <property type="match status" value="1"/>
</dbReference>
<organism evidence="9 10">
    <name type="scientific">candidate division WWE3 bacterium</name>
    <dbReference type="NCBI Taxonomy" id="2053526"/>
    <lineage>
        <taxon>Bacteria</taxon>
        <taxon>Katanobacteria</taxon>
    </lineage>
</organism>
<dbReference type="PRINTS" id="PR00078">
    <property type="entry name" value="G3PDHDRGNASE"/>
</dbReference>
<dbReference type="Pfam" id="PF02800">
    <property type="entry name" value="Gp_dh_C"/>
    <property type="match status" value="1"/>
</dbReference>
<keyword evidence="5" id="KW-0547">Nucleotide-binding</keyword>
<dbReference type="FunFam" id="3.30.360.10:FF:000002">
    <property type="entry name" value="Glyceraldehyde-3-phosphate dehydrogenase"/>
    <property type="match status" value="1"/>
</dbReference>
<dbReference type="SMART" id="SM00846">
    <property type="entry name" value="Gp_dh_N"/>
    <property type="match status" value="1"/>
</dbReference>
<evidence type="ECO:0000313" key="9">
    <source>
        <dbReference type="EMBL" id="MCA9397561.1"/>
    </source>
</evidence>
<feature type="binding site" evidence="4">
    <location>
        <begin position="235"/>
        <end position="236"/>
    </location>
    <ligand>
        <name>D-glyceraldehyde 3-phosphate</name>
        <dbReference type="ChEBI" id="CHEBI:59776"/>
    </ligand>
</feature>
<evidence type="ECO:0000313" key="10">
    <source>
        <dbReference type="Proteomes" id="UP000699691"/>
    </source>
</evidence>
<accession>A0A955LVR2</accession>
<evidence type="ECO:0000256" key="6">
    <source>
        <dbReference type="PIRSR" id="PIRSR000149-4"/>
    </source>
</evidence>
<dbReference type="PANTHER" id="PTHR43148">
    <property type="entry name" value="GLYCERALDEHYDE-3-PHOSPHATE DEHYDROGENASE 2"/>
    <property type="match status" value="1"/>
</dbReference>
<dbReference type="GO" id="GO:0050661">
    <property type="term" value="F:NADP binding"/>
    <property type="evidence" value="ECO:0007669"/>
    <property type="project" value="InterPro"/>
</dbReference>
<dbReference type="Pfam" id="PF00044">
    <property type="entry name" value="Gp_dh_N"/>
    <property type="match status" value="2"/>
</dbReference>
<evidence type="ECO:0000256" key="2">
    <source>
        <dbReference type="ARBA" id="ARBA00023002"/>
    </source>
</evidence>
<dbReference type="GO" id="GO:0051287">
    <property type="term" value="F:NAD binding"/>
    <property type="evidence" value="ECO:0007669"/>
    <property type="project" value="InterPro"/>
</dbReference>
<feature type="domain" description="Glyceraldehyde 3-phosphate dehydrogenase NAD(P) binding" evidence="8">
    <location>
        <begin position="1"/>
        <end position="173"/>
    </location>
</feature>
<feature type="binding site" evidence="4">
    <location>
        <begin position="172"/>
        <end position="174"/>
    </location>
    <ligand>
        <name>D-glyceraldehyde 3-phosphate</name>
        <dbReference type="ChEBI" id="CHEBI:59776"/>
    </ligand>
</feature>
<feature type="binding site" evidence="5">
    <location>
        <begin position="10"/>
        <end position="11"/>
    </location>
    <ligand>
        <name>NAD(+)</name>
        <dbReference type="ChEBI" id="CHEBI:57540"/>
    </ligand>
</feature>
<evidence type="ECO:0000259" key="8">
    <source>
        <dbReference type="SMART" id="SM00846"/>
    </source>
</evidence>
<comment type="caution">
    <text evidence="9">The sequence shown here is derived from an EMBL/GenBank/DDBJ whole genome shotgun (WGS) entry which is preliminary data.</text>
</comment>
<gene>
    <name evidence="9" type="primary">gap</name>
    <name evidence="9" type="ORF">KC573_01925</name>
</gene>
<proteinExistence type="inferred from homology"/>
<protein>
    <submittedName>
        <fullName evidence="9">Type I glyceraldehyde-3-phosphate dehydrogenase</fullName>
    </submittedName>
</protein>
<dbReference type="InterPro" id="IPR036291">
    <property type="entry name" value="NAD(P)-bd_dom_sf"/>
</dbReference>
<feature type="site" description="Activates thiol group during catalysis" evidence="6">
    <location>
        <position position="200"/>
    </location>
</feature>
<dbReference type="Proteomes" id="UP000699691">
    <property type="component" value="Unassembled WGS sequence"/>
</dbReference>
<keyword evidence="5" id="KW-0520">NAD</keyword>
<evidence type="ECO:0000256" key="5">
    <source>
        <dbReference type="PIRSR" id="PIRSR000149-3"/>
    </source>
</evidence>
<keyword evidence="2" id="KW-0560">Oxidoreductase</keyword>
<dbReference type="InterPro" id="IPR006424">
    <property type="entry name" value="Glyceraldehyde-3-P_DH_1"/>
</dbReference>
<feature type="binding site" evidence="5">
    <location>
        <position position="341"/>
    </location>
    <ligand>
        <name>NAD(+)</name>
        <dbReference type="ChEBI" id="CHEBI:57540"/>
    </ligand>
</feature>
<name>A0A955LVR2_UNCKA</name>
<dbReference type="SUPFAM" id="SSF55347">
    <property type="entry name" value="Glyceraldehyde-3-phosphate dehydrogenase-like, C-terminal domain"/>
    <property type="match status" value="1"/>
</dbReference>
<dbReference type="Gene3D" id="3.30.360.10">
    <property type="entry name" value="Dihydrodipicolinate Reductase, domain 2"/>
    <property type="match status" value="1"/>
</dbReference>
<reference evidence="9" key="1">
    <citation type="submission" date="2020-04" db="EMBL/GenBank/DDBJ databases">
        <authorList>
            <person name="Zhang T."/>
        </authorList>
    </citation>
    <scope>NUCLEOTIDE SEQUENCE</scope>
    <source>
        <strain evidence="9">HKST-UBA02</strain>
    </source>
</reference>
<dbReference type="AlphaFoldDB" id="A0A955LVR2"/>
<dbReference type="InterPro" id="IPR020828">
    <property type="entry name" value="GlycerAld_3-P_DH_NAD(P)-bd"/>
</dbReference>
<dbReference type="InterPro" id="IPR020829">
    <property type="entry name" value="GlycerAld_3-P_DH_cat"/>
</dbReference>
<dbReference type="InterPro" id="IPR020831">
    <property type="entry name" value="GlycerAld/Erythrose_P_DH"/>
</dbReference>
<dbReference type="PIRSF" id="PIRSF000149">
    <property type="entry name" value="GAP_DH"/>
    <property type="match status" value="1"/>
</dbReference>
<dbReference type="EMBL" id="JAGQKY010000065">
    <property type="protein sequence ID" value="MCA9397561.1"/>
    <property type="molecule type" value="Genomic_DNA"/>
</dbReference>
<evidence type="ECO:0000256" key="1">
    <source>
        <dbReference type="ARBA" id="ARBA00007406"/>
    </source>
</evidence>
<dbReference type="GO" id="GO:0006006">
    <property type="term" value="P:glucose metabolic process"/>
    <property type="evidence" value="ECO:0007669"/>
    <property type="project" value="InterPro"/>
</dbReference>
<dbReference type="CDD" id="cd05214">
    <property type="entry name" value="GAPDH_I_N"/>
    <property type="match status" value="1"/>
</dbReference>
<dbReference type="GO" id="GO:0016620">
    <property type="term" value="F:oxidoreductase activity, acting on the aldehyde or oxo group of donors, NAD or NADP as acceptor"/>
    <property type="evidence" value="ECO:0007669"/>
    <property type="project" value="InterPro"/>
</dbReference>
<dbReference type="SUPFAM" id="SSF51735">
    <property type="entry name" value="NAD(P)-binding Rossmann-fold domains"/>
    <property type="match status" value="1"/>
</dbReference>
<reference evidence="9" key="2">
    <citation type="journal article" date="2021" name="Microbiome">
        <title>Successional dynamics and alternative stable states in a saline activated sludge microbial community over 9 years.</title>
        <authorList>
            <person name="Wang Y."/>
            <person name="Ye J."/>
            <person name="Ju F."/>
            <person name="Liu L."/>
            <person name="Boyd J.A."/>
            <person name="Deng Y."/>
            <person name="Parks D.H."/>
            <person name="Jiang X."/>
            <person name="Yin X."/>
            <person name="Woodcroft B.J."/>
            <person name="Tyson G.W."/>
            <person name="Hugenholtz P."/>
            <person name="Polz M.F."/>
            <person name="Zhang T."/>
        </authorList>
    </citation>
    <scope>NUCLEOTIDE SEQUENCE</scope>
    <source>
        <strain evidence="9">HKST-UBA02</strain>
    </source>
</reference>
<feature type="binding site" evidence="5">
    <location>
        <position position="142"/>
    </location>
    <ligand>
        <name>NAD(+)</name>
        <dbReference type="ChEBI" id="CHEBI:57540"/>
    </ligand>
</feature>
<feature type="binding site" evidence="4">
    <location>
        <position position="258"/>
    </location>
    <ligand>
        <name>D-glyceraldehyde 3-phosphate</name>
        <dbReference type="ChEBI" id="CHEBI:59776"/>
    </ligand>
</feature>
<evidence type="ECO:0000256" key="4">
    <source>
        <dbReference type="PIRSR" id="PIRSR000149-2"/>
    </source>
</evidence>
<evidence type="ECO:0000256" key="7">
    <source>
        <dbReference type="RuleBase" id="RU000397"/>
    </source>
</evidence>
<dbReference type="NCBIfam" id="TIGR01534">
    <property type="entry name" value="GAPDH-I"/>
    <property type="match status" value="1"/>
</dbReference>
<feature type="active site" description="Nucleophile" evidence="3">
    <location>
        <position position="173"/>
    </location>
</feature>
<feature type="binding site" evidence="5">
    <location>
        <position position="32"/>
    </location>
    <ligand>
        <name>NAD(+)</name>
        <dbReference type="ChEBI" id="CHEBI:57540"/>
    </ligand>
</feature>
<feature type="binding site" evidence="4">
    <location>
        <position position="203"/>
    </location>
    <ligand>
        <name>D-glyceraldehyde 3-phosphate</name>
        <dbReference type="ChEBI" id="CHEBI:59776"/>
    </ligand>
</feature>
<evidence type="ECO:0000256" key="3">
    <source>
        <dbReference type="PIRSR" id="PIRSR000149-1"/>
    </source>
</evidence>
<dbReference type="CDD" id="cd18126">
    <property type="entry name" value="GAPDH_I_C"/>
    <property type="match status" value="1"/>
</dbReference>